<dbReference type="InterPro" id="IPR020846">
    <property type="entry name" value="MFS_dom"/>
</dbReference>
<dbReference type="eggNOG" id="KOG0255">
    <property type="taxonomic scope" value="Eukaryota"/>
</dbReference>
<reference evidence="7" key="2">
    <citation type="submission" date="2025-08" db="UniProtKB">
        <authorList>
            <consortium name="Ensembl"/>
        </authorList>
    </citation>
    <scope>IDENTIFICATION</scope>
</reference>
<dbReference type="GO" id="GO:0022857">
    <property type="term" value="F:transmembrane transporter activity"/>
    <property type="evidence" value="ECO:0007669"/>
    <property type="project" value="InterPro"/>
</dbReference>
<dbReference type="SUPFAM" id="SSF103473">
    <property type="entry name" value="MFS general substrate transporter"/>
    <property type="match status" value="1"/>
</dbReference>
<dbReference type="RefSeq" id="XP_040056552.1">
    <property type="nucleotide sequence ID" value="XM_040200618.1"/>
</dbReference>
<dbReference type="Bgee" id="ENSGACG00000002079">
    <property type="expression patterns" value="Expressed in testis and 1 other cell type or tissue"/>
</dbReference>
<evidence type="ECO:0000313" key="7">
    <source>
        <dbReference type="Ensembl" id="ENSGACP00000002715.2"/>
    </source>
</evidence>
<evidence type="ECO:0000259" key="6">
    <source>
        <dbReference type="PROSITE" id="PS50850"/>
    </source>
</evidence>
<dbReference type="InterPro" id="IPR005828">
    <property type="entry name" value="MFS_sugar_transport-like"/>
</dbReference>
<dbReference type="OMA" id="EIICTTH"/>
<feature type="transmembrane region" description="Helical" evidence="5">
    <location>
        <begin position="264"/>
        <end position="282"/>
    </location>
</feature>
<evidence type="ECO:0000256" key="4">
    <source>
        <dbReference type="ARBA" id="ARBA00023136"/>
    </source>
</evidence>
<evidence type="ECO:0000256" key="5">
    <source>
        <dbReference type="SAM" id="Phobius"/>
    </source>
</evidence>
<name>G3NBL8_GASAC</name>
<feature type="transmembrane region" description="Helical" evidence="5">
    <location>
        <begin position="201"/>
        <end position="222"/>
    </location>
</feature>
<dbReference type="STRING" id="69293.ENSGACP00000002715"/>
<dbReference type="PROSITE" id="PS00216">
    <property type="entry name" value="SUGAR_TRANSPORT_1"/>
    <property type="match status" value="1"/>
</dbReference>
<accession>G3NBL8</accession>
<protein>
    <recommendedName>
        <fullName evidence="6">Major facilitator superfamily (MFS) profile domain-containing protein</fullName>
    </recommendedName>
</protein>
<keyword evidence="4 5" id="KW-0472">Membrane</keyword>
<feature type="transmembrane region" description="Helical" evidence="5">
    <location>
        <begin position="234"/>
        <end position="258"/>
    </location>
</feature>
<proteinExistence type="predicted"/>
<feature type="transmembrane region" description="Helical" evidence="5">
    <location>
        <begin position="378"/>
        <end position="399"/>
    </location>
</feature>
<sequence length="567" mass="63219">MQHYEESQSFLGTWGPFQKRVFYLLGLAIIPSGYNLLCVIFLLATPPHHCFIPHHSNLSHDWIQASIPVQQVDGRPERSSCSRYELDQVQNLSAWGTTLIHNLSSPQVLLSSLTQEGCRDGWTYSTEHYQSTVVSEFNLVCSDQWKQPLTSVFYFLGGLLGCFVSGQISDRFGRKPVLFGAIVALSVFSSALAFASSWPVFLVLFFMLGLGQLTCYVVVFVLGSEILMGSTRVIFSSLCLPWAYVFGELMLPVTSYLVRNWRHLSLAMAVPGLACVPLWWLIPESPRWLVSRGRIQEAELLLRSAALQNRVEAPHVIFFSAKVEKPTSEQAESSTFLDLLRTPNIRHITLILWFIWFSNNVCYFGLSFNMSSLYGNPFLNYSLLTAVEFPAYAACWLAARCLPRRQSYVCFVLLGALALLLIQLTLNSQPVLTLILVLVGKFGLLAGTGVLYMYTSELSPTVIRTTAMSTCAMFSRVGSSVSPYLLQLAVFNQFLPWIVVGALSLLSVVVCVFLPETFRQPLPDTIQQVAVAQRLRWPWASTPPLKDAGKSAEDTPAAPEVICTTCL</sequence>
<feature type="transmembrane region" description="Helical" evidence="5">
    <location>
        <begin position="408"/>
        <end position="426"/>
    </location>
</feature>
<evidence type="ECO:0000256" key="3">
    <source>
        <dbReference type="ARBA" id="ARBA00022989"/>
    </source>
</evidence>
<reference evidence="7 8" key="1">
    <citation type="journal article" date="2021" name="G3 (Bethesda)">
        <title>Improved contiguity of the threespine stickleback genome using long-read sequencing.</title>
        <authorList>
            <person name="Nath S."/>
            <person name="Shaw D.E."/>
            <person name="White M.A."/>
        </authorList>
    </citation>
    <scope>NUCLEOTIDE SEQUENCE [LARGE SCALE GENOMIC DNA]</scope>
    <source>
        <strain evidence="7 8">Lake Benthic</strain>
    </source>
</reference>
<dbReference type="KEGG" id="gat:120833497"/>
<feature type="transmembrane region" description="Helical" evidence="5">
    <location>
        <begin position="152"/>
        <end position="169"/>
    </location>
</feature>
<feature type="transmembrane region" description="Helical" evidence="5">
    <location>
        <begin position="348"/>
        <end position="366"/>
    </location>
</feature>
<dbReference type="Gene3D" id="1.20.1250.20">
    <property type="entry name" value="MFS general substrate transporter like domains"/>
    <property type="match status" value="1"/>
</dbReference>
<dbReference type="Ensembl" id="ENSGACT00000002725.2">
    <property type="protein sequence ID" value="ENSGACP00000002715.2"/>
    <property type="gene ID" value="ENSGACG00000002079.2"/>
</dbReference>
<dbReference type="PROSITE" id="PS50850">
    <property type="entry name" value="MFS"/>
    <property type="match status" value="1"/>
</dbReference>
<comment type="subcellular location">
    <subcellularLocation>
        <location evidence="1">Membrane</location>
        <topology evidence="1">Multi-pass membrane protein</topology>
    </subcellularLocation>
</comment>
<evidence type="ECO:0000256" key="1">
    <source>
        <dbReference type="ARBA" id="ARBA00004141"/>
    </source>
</evidence>
<evidence type="ECO:0000313" key="8">
    <source>
        <dbReference type="Proteomes" id="UP000007635"/>
    </source>
</evidence>
<dbReference type="Pfam" id="PF00083">
    <property type="entry name" value="Sugar_tr"/>
    <property type="match status" value="1"/>
</dbReference>
<keyword evidence="3 5" id="KW-1133">Transmembrane helix</keyword>
<dbReference type="GeneTree" id="ENSGT00940000163251"/>
<dbReference type="InParanoid" id="G3NBL8"/>
<keyword evidence="8" id="KW-1185">Reference proteome</keyword>
<feature type="transmembrane region" description="Helical" evidence="5">
    <location>
        <begin position="176"/>
        <end position="195"/>
    </location>
</feature>
<evidence type="ECO:0000256" key="2">
    <source>
        <dbReference type="ARBA" id="ARBA00022692"/>
    </source>
</evidence>
<organism evidence="7 8">
    <name type="scientific">Gasterosteus aculeatus aculeatus</name>
    <name type="common">three-spined stickleback</name>
    <dbReference type="NCBI Taxonomy" id="481459"/>
    <lineage>
        <taxon>Eukaryota</taxon>
        <taxon>Metazoa</taxon>
        <taxon>Chordata</taxon>
        <taxon>Craniata</taxon>
        <taxon>Vertebrata</taxon>
        <taxon>Euteleostomi</taxon>
        <taxon>Actinopterygii</taxon>
        <taxon>Neopterygii</taxon>
        <taxon>Teleostei</taxon>
        <taxon>Neoteleostei</taxon>
        <taxon>Acanthomorphata</taxon>
        <taxon>Eupercaria</taxon>
        <taxon>Perciformes</taxon>
        <taxon>Cottioidei</taxon>
        <taxon>Gasterosteales</taxon>
        <taxon>Gasterosteidae</taxon>
        <taxon>Gasterosteus</taxon>
    </lineage>
</organism>
<dbReference type="GeneID" id="120833497"/>
<reference evidence="7" key="3">
    <citation type="submission" date="2025-09" db="UniProtKB">
        <authorList>
            <consortium name="Ensembl"/>
        </authorList>
    </citation>
    <scope>IDENTIFICATION</scope>
</reference>
<feature type="transmembrane region" description="Helical" evidence="5">
    <location>
        <begin position="432"/>
        <end position="454"/>
    </location>
</feature>
<dbReference type="Proteomes" id="UP000007635">
    <property type="component" value="Chromosome XVI"/>
</dbReference>
<feature type="transmembrane region" description="Helical" evidence="5">
    <location>
        <begin position="21"/>
        <end position="44"/>
    </location>
</feature>
<dbReference type="AlphaFoldDB" id="G3NBL8"/>
<dbReference type="PANTHER" id="PTHR24064">
    <property type="entry name" value="SOLUTE CARRIER FAMILY 22 MEMBER"/>
    <property type="match status" value="1"/>
</dbReference>
<keyword evidence="2 5" id="KW-0812">Transmembrane</keyword>
<feature type="transmembrane region" description="Helical" evidence="5">
    <location>
        <begin position="494"/>
        <end position="514"/>
    </location>
</feature>
<feature type="transmembrane region" description="Helical" evidence="5">
    <location>
        <begin position="466"/>
        <end position="488"/>
    </location>
</feature>
<dbReference type="GO" id="GO:0016020">
    <property type="term" value="C:membrane"/>
    <property type="evidence" value="ECO:0007669"/>
    <property type="project" value="UniProtKB-SubCell"/>
</dbReference>
<feature type="domain" description="Major facilitator superfamily (MFS) profile" evidence="6">
    <location>
        <begin position="90"/>
        <end position="519"/>
    </location>
</feature>
<dbReference type="InterPro" id="IPR005829">
    <property type="entry name" value="Sugar_transporter_CS"/>
</dbReference>
<dbReference type="InterPro" id="IPR036259">
    <property type="entry name" value="MFS_trans_sf"/>
</dbReference>